<dbReference type="PANTHER" id="PTHR23266">
    <property type="entry name" value="IMMUNOGLOBULIN HEAVY CHAIN"/>
    <property type="match status" value="1"/>
</dbReference>
<dbReference type="InterPro" id="IPR013106">
    <property type="entry name" value="Ig_V-set"/>
</dbReference>
<dbReference type="ExpressionAtlas" id="A0A075B5U9">
    <property type="expression patterns" value="baseline"/>
</dbReference>
<dbReference type="VEuPathDB" id="HostDB:ENSMUSG00000094241"/>
<organism evidence="5 7">
    <name type="scientific">Mus musculus</name>
    <name type="common">Mouse</name>
    <dbReference type="NCBI Taxonomy" id="10090"/>
    <lineage>
        <taxon>Eukaryota</taxon>
        <taxon>Metazoa</taxon>
        <taxon>Chordata</taxon>
        <taxon>Craniata</taxon>
        <taxon>Vertebrata</taxon>
        <taxon>Euteleostomi</taxon>
        <taxon>Mammalia</taxon>
        <taxon>Eutheria</taxon>
        <taxon>Euarchontoglires</taxon>
        <taxon>Glires</taxon>
        <taxon>Rodentia</taxon>
        <taxon>Myomorpha</taxon>
        <taxon>Muroidea</taxon>
        <taxon>Muridae</taxon>
        <taxon>Murinae</taxon>
        <taxon>Mus</taxon>
        <taxon>Mus</taxon>
    </lineage>
</organism>
<accession>A0A075B5U9</accession>
<evidence type="ECO:0000256" key="1">
    <source>
        <dbReference type="ARBA" id="ARBA00022859"/>
    </source>
</evidence>
<dbReference type="GO" id="GO:0005576">
    <property type="term" value="C:extracellular region"/>
    <property type="evidence" value="ECO:0007669"/>
    <property type="project" value="UniProtKB-ARBA"/>
</dbReference>
<dbReference type="GeneTree" id="ENSGT00950000183013"/>
<dbReference type="PhylomeDB" id="A0A075B5U9"/>
<sequence>EVRLQQSGPKVVNAGASVKLSCKSSGYSFSRYKMECVKQSHGKSLEWIEHINLFKGVTNYNGKFKSKATLTVDISSSTAYMELSRLTSEDSEVYYCAR</sequence>
<dbReference type="Proteomes" id="UP000000589">
    <property type="component" value="Chromosome 12"/>
</dbReference>
<dbReference type="AlphaFoldDB" id="A0A075B5U9"/>
<protein>
    <submittedName>
        <fullName evidence="5">Immunoglobulin heavy variable V1-24</fullName>
    </submittedName>
</protein>
<dbReference type="Bgee" id="ENSMUSG00000094241">
    <property type="expression patterns" value="Expressed in jejunum and 3 other cell types or tissues"/>
</dbReference>
<feature type="domain" description="Ig-like" evidence="4">
    <location>
        <begin position="1"/>
        <end position="98"/>
    </location>
</feature>
<gene>
    <name evidence="5 6" type="primary">Ighv1-24</name>
</gene>
<keyword evidence="1" id="KW-0391">Immunity</keyword>
<dbReference type="InterPro" id="IPR050199">
    <property type="entry name" value="IgHV"/>
</dbReference>
<dbReference type="GO" id="GO:0003823">
    <property type="term" value="F:antigen binding"/>
    <property type="evidence" value="ECO:0000318"/>
    <property type="project" value="GO_Central"/>
</dbReference>
<dbReference type="InParanoid" id="A0A075B5U9"/>
<keyword evidence="2" id="KW-1064">Adaptive immunity</keyword>
<evidence type="ECO:0000313" key="7">
    <source>
        <dbReference type="Proteomes" id="UP000000589"/>
    </source>
</evidence>
<reference evidence="5" key="4">
    <citation type="submission" date="2025-09" db="UniProtKB">
        <authorList>
            <consortium name="Ensembl"/>
        </authorList>
    </citation>
    <scope>IDENTIFICATION</scope>
    <source>
        <strain evidence="5">C57BL/6J</strain>
    </source>
</reference>
<dbReference type="FunCoup" id="A0A075B5U9">
    <property type="interactions" value="608"/>
</dbReference>
<dbReference type="Ensembl" id="ENSMUST00000103509.2">
    <property type="protein sequence ID" value="ENSMUSP00000100290.2"/>
    <property type="gene ID" value="ENSMUSG00000094241.3"/>
</dbReference>
<keyword evidence="3" id="KW-1280">Immunoglobulin</keyword>
<proteinExistence type="predicted"/>
<keyword evidence="7" id="KW-1185">Reference proteome</keyword>
<dbReference type="MGI" id="MGI:3815052">
    <property type="gene designation" value="Ighv1-24"/>
</dbReference>
<reference evidence="5 7" key="1">
    <citation type="journal article" date="2009" name="PLoS Biol.">
        <title>Lineage-specific biology revealed by a finished genome assembly of the mouse.</title>
        <authorList>
            <consortium name="Mouse Genome Sequencing Consortium"/>
            <person name="Church D.M."/>
            <person name="Goodstadt L."/>
            <person name="Hillier L.W."/>
            <person name="Zody M.C."/>
            <person name="Goldstein S."/>
            <person name="She X."/>
            <person name="Bult C.J."/>
            <person name="Agarwala R."/>
            <person name="Cherry J.L."/>
            <person name="DiCuccio M."/>
            <person name="Hlavina W."/>
            <person name="Kapustin Y."/>
            <person name="Meric P."/>
            <person name="Maglott D."/>
            <person name="Birtle Z."/>
            <person name="Marques A.C."/>
            <person name="Graves T."/>
            <person name="Zhou S."/>
            <person name="Teague B."/>
            <person name="Potamousis K."/>
            <person name="Churas C."/>
            <person name="Place M."/>
            <person name="Herschleb J."/>
            <person name="Runnheim R."/>
            <person name="Forrest D."/>
            <person name="Amos-Landgraf J."/>
            <person name="Schwartz D.C."/>
            <person name="Cheng Z."/>
            <person name="Lindblad-Toh K."/>
            <person name="Eichler E.E."/>
            <person name="Ponting C.P."/>
        </authorList>
    </citation>
    <scope>NUCLEOTIDE SEQUENCE [LARGE SCALE GENOMIC DNA]</scope>
    <source>
        <strain evidence="5 7">C57BL/6J</strain>
    </source>
</reference>
<dbReference type="InterPro" id="IPR007110">
    <property type="entry name" value="Ig-like_dom"/>
</dbReference>
<evidence type="ECO:0000256" key="3">
    <source>
        <dbReference type="ARBA" id="ARBA00043265"/>
    </source>
</evidence>
<dbReference type="SMART" id="SM00406">
    <property type="entry name" value="IGv"/>
    <property type="match status" value="1"/>
</dbReference>
<dbReference type="Pfam" id="PF07686">
    <property type="entry name" value="V-set"/>
    <property type="match status" value="1"/>
</dbReference>
<evidence type="ECO:0000313" key="6">
    <source>
        <dbReference type="MGI" id="MGI:3815052"/>
    </source>
</evidence>
<evidence type="ECO:0000256" key="2">
    <source>
        <dbReference type="ARBA" id="ARBA00023130"/>
    </source>
</evidence>
<dbReference type="SUPFAM" id="SSF48726">
    <property type="entry name" value="Immunoglobulin"/>
    <property type="match status" value="1"/>
</dbReference>
<evidence type="ECO:0000313" key="5">
    <source>
        <dbReference type="Ensembl" id="ENSMUSP00000100290.2"/>
    </source>
</evidence>
<dbReference type="GO" id="GO:0019814">
    <property type="term" value="C:immunoglobulin complex"/>
    <property type="evidence" value="ECO:0007669"/>
    <property type="project" value="UniProtKB-KW"/>
</dbReference>
<dbReference type="InterPro" id="IPR013783">
    <property type="entry name" value="Ig-like_fold"/>
</dbReference>
<dbReference type="InterPro" id="IPR036179">
    <property type="entry name" value="Ig-like_dom_sf"/>
</dbReference>
<dbReference type="GO" id="GO:0016064">
    <property type="term" value="P:immunoglobulin mediated immune response"/>
    <property type="evidence" value="ECO:0000318"/>
    <property type="project" value="GO_Central"/>
</dbReference>
<name>A0A075B5U9_MOUSE</name>
<reference evidence="5 7" key="2">
    <citation type="journal article" date="2011" name="PLoS Biol.">
        <title>Modernizing reference genome assemblies.</title>
        <authorList>
            <person name="Church D.M."/>
            <person name="Schneider V.A."/>
            <person name="Graves T."/>
            <person name="Auger K."/>
            <person name="Cunningham F."/>
            <person name="Bouk N."/>
            <person name="Chen H.C."/>
            <person name="Agarwala R."/>
            <person name="McLaren W.M."/>
            <person name="Ritchie G.R."/>
            <person name="Albracht D."/>
            <person name="Kremitzki M."/>
            <person name="Rock S."/>
            <person name="Kotkiewicz H."/>
            <person name="Kremitzki C."/>
            <person name="Wollam A."/>
            <person name="Trani L."/>
            <person name="Fulton L."/>
            <person name="Fulton R."/>
            <person name="Matthews L."/>
            <person name="Whitehead S."/>
            <person name="Chow W."/>
            <person name="Torrance J."/>
            <person name="Dunn M."/>
            <person name="Harden G."/>
            <person name="Threadgold G."/>
            <person name="Wood J."/>
            <person name="Collins J."/>
            <person name="Heath P."/>
            <person name="Griffiths G."/>
            <person name="Pelan S."/>
            <person name="Grafham D."/>
            <person name="Eichler E.E."/>
            <person name="Weinstock G."/>
            <person name="Mardis E.R."/>
            <person name="Wilson R.K."/>
            <person name="Howe K."/>
            <person name="Flicek P."/>
            <person name="Hubbard T."/>
        </authorList>
    </citation>
    <scope>NUCLEOTIDE SEQUENCE [LARGE SCALE GENOMIC DNA]</scope>
    <source>
        <strain evidence="5 7">C57BL/6J</strain>
    </source>
</reference>
<dbReference type="HOGENOM" id="CLU_077975_5_2_1"/>
<evidence type="ECO:0000259" key="4">
    <source>
        <dbReference type="PROSITE" id="PS50835"/>
    </source>
</evidence>
<reference evidence="5" key="3">
    <citation type="submission" date="2025-08" db="UniProtKB">
        <authorList>
            <consortium name="Ensembl"/>
        </authorList>
    </citation>
    <scope>IDENTIFICATION</scope>
    <source>
        <strain evidence="5">C57BL/6J</strain>
    </source>
</reference>
<dbReference type="PROSITE" id="PS50835">
    <property type="entry name" value="IG_LIKE"/>
    <property type="match status" value="1"/>
</dbReference>
<dbReference type="SMR" id="A0A075B5U9"/>
<dbReference type="Gene3D" id="2.60.40.10">
    <property type="entry name" value="Immunoglobulins"/>
    <property type="match status" value="1"/>
</dbReference>
<dbReference type="AGR" id="MGI:3815052"/>